<comment type="caution">
    <text evidence="2">The sequence shown here is derived from an EMBL/GenBank/DDBJ whole genome shotgun (WGS) entry which is preliminary data.</text>
</comment>
<gene>
    <name evidence="2" type="ORF">CVU83_01915</name>
</gene>
<feature type="compositionally biased region" description="Polar residues" evidence="1">
    <location>
        <begin position="109"/>
        <end position="126"/>
    </location>
</feature>
<dbReference type="EMBL" id="PHAH01000020">
    <property type="protein sequence ID" value="PKM88306.1"/>
    <property type="molecule type" value="Genomic_DNA"/>
</dbReference>
<feature type="region of interest" description="Disordered" evidence="1">
    <location>
        <begin position="106"/>
        <end position="126"/>
    </location>
</feature>
<sequence>MNDQQREVKELTTPSGKKLEIKTYVTARERNEIRDAMLPFMNVDTATNKVDDKISGDVLVKAEPKLIEVIVSSFDGSSEKVLDRILDGSPEDYDFIVKNLKFISDGKGNLNQAKPTISGSDTSPVN</sequence>
<evidence type="ECO:0000313" key="3">
    <source>
        <dbReference type="Proteomes" id="UP000233325"/>
    </source>
</evidence>
<evidence type="ECO:0000256" key="1">
    <source>
        <dbReference type="SAM" id="MobiDB-lite"/>
    </source>
</evidence>
<accession>A0A2N2E0T9</accession>
<dbReference type="AlphaFoldDB" id="A0A2N2E0T9"/>
<organism evidence="2 3">
    <name type="scientific">Candidatus Falkowbacteria bacterium HGW-Falkowbacteria-2</name>
    <dbReference type="NCBI Taxonomy" id="2013769"/>
    <lineage>
        <taxon>Bacteria</taxon>
        <taxon>Candidatus Falkowiibacteriota</taxon>
    </lineage>
</organism>
<evidence type="ECO:0000313" key="2">
    <source>
        <dbReference type="EMBL" id="PKM88306.1"/>
    </source>
</evidence>
<dbReference type="Proteomes" id="UP000233325">
    <property type="component" value="Unassembled WGS sequence"/>
</dbReference>
<protein>
    <submittedName>
        <fullName evidence="2">Uncharacterized protein</fullName>
    </submittedName>
</protein>
<name>A0A2N2E0T9_9BACT</name>
<proteinExistence type="predicted"/>
<reference evidence="2 3" key="1">
    <citation type="journal article" date="2017" name="ISME J.">
        <title>Potential for microbial H2 and metal transformations associated with novel bacteria and archaea in deep terrestrial subsurface sediments.</title>
        <authorList>
            <person name="Hernsdorf A.W."/>
            <person name="Amano Y."/>
            <person name="Miyakawa K."/>
            <person name="Ise K."/>
            <person name="Suzuki Y."/>
            <person name="Anantharaman K."/>
            <person name="Probst A."/>
            <person name="Burstein D."/>
            <person name="Thomas B.C."/>
            <person name="Banfield J.F."/>
        </authorList>
    </citation>
    <scope>NUCLEOTIDE SEQUENCE [LARGE SCALE GENOMIC DNA]</scope>
    <source>
        <strain evidence="2">HGW-Falkowbacteria-2</strain>
    </source>
</reference>